<protein>
    <submittedName>
        <fullName evidence="2">Uncharacterized protein</fullName>
    </submittedName>
</protein>
<evidence type="ECO:0000313" key="2">
    <source>
        <dbReference type="EMBL" id="MBA8846546.1"/>
    </source>
</evidence>
<keyword evidence="1" id="KW-0732">Signal</keyword>
<dbReference type="Proteomes" id="UP000585905">
    <property type="component" value="Unassembled WGS sequence"/>
</dbReference>
<comment type="caution">
    <text evidence="2">The sequence shown here is derived from an EMBL/GenBank/DDBJ whole genome shotgun (WGS) entry which is preliminary data.</text>
</comment>
<feature type="chain" id="PRO_5032364723" evidence="1">
    <location>
        <begin position="31"/>
        <end position="169"/>
    </location>
</feature>
<dbReference type="RefSeq" id="WP_182489218.1">
    <property type="nucleotide sequence ID" value="NZ_BAAAOV010000003.1"/>
</dbReference>
<organism evidence="2 3">
    <name type="scientific">Microcella alkalica</name>
    <dbReference type="NCBI Taxonomy" id="355930"/>
    <lineage>
        <taxon>Bacteria</taxon>
        <taxon>Bacillati</taxon>
        <taxon>Actinomycetota</taxon>
        <taxon>Actinomycetes</taxon>
        <taxon>Micrococcales</taxon>
        <taxon>Microbacteriaceae</taxon>
        <taxon>Microcella</taxon>
    </lineage>
</organism>
<proteinExistence type="predicted"/>
<gene>
    <name evidence="2" type="ORF">FHX53_000110</name>
</gene>
<feature type="signal peptide" evidence="1">
    <location>
        <begin position="1"/>
        <end position="30"/>
    </location>
</feature>
<dbReference type="PROSITE" id="PS51257">
    <property type="entry name" value="PROKAR_LIPOPROTEIN"/>
    <property type="match status" value="1"/>
</dbReference>
<keyword evidence="3" id="KW-1185">Reference proteome</keyword>
<sequence>MRRPPHRLAATLAAALVGALALGASGCATGTPLDDIVEGLVDQGVEQITSGIDESVRGLVDDVLGGVELSTDGEPPASFPREVPLVGDVLGGGAGPDSTGWVVRTRIDDAGAFAAAAAALEGAGFAASGVSSDTDSGYGAFTSSAYRVDLSVATDAQGEVTATYVVTPA</sequence>
<name>A0A839E5B9_9MICO</name>
<dbReference type="AlphaFoldDB" id="A0A839E5B9"/>
<evidence type="ECO:0000256" key="1">
    <source>
        <dbReference type="SAM" id="SignalP"/>
    </source>
</evidence>
<dbReference type="EMBL" id="JACGWX010000001">
    <property type="protein sequence ID" value="MBA8846546.1"/>
    <property type="molecule type" value="Genomic_DNA"/>
</dbReference>
<accession>A0A839E5B9</accession>
<evidence type="ECO:0000313" key="3">
    <source>
        <dbReference type="Proteomes" id="UP000585905"/>
    </source>
</evidence>
<reference evidence="2 3" key="1">
    <citation type="submission" date="2020-07" db="EMBL/GenBank/DDBJ databases">
        <title>Sequencing the genomes of 1000 actinobacteria strains.</title>
        <authorList>
            <person name="Klenk H.-P."/>
        </authorList>
    </citation>
    <scope>NUCLEOTIDE SEQUENCE [LARGE SCALE GENOMIC DNA]</scope>
    <source>
        <strain evidence="2 3">DSM 19663</strain>
    </source>
</reference>